<dbReference type="PANTHER" id="PTHR32009:SF155">
    <property type="entry name" value="DISEASE RESISTANCE PROTEIN (TIR-NBS-LRR CLASS)"/>
    <property type="match status" value="1"/>
</dbReference>
<evidence type="ECO:0000256" key="1">
    <source>
        <dbReference type="ARBA" id="ARBA00023027"/>
    </source>
</evidence>
<evidence type="ECO:0000313" key="3">
    <source>
        <dbReference type="Proteomes" id="UP000694861"/>
    </source>
</evidence>
<dbReference type="SUPFAM" id="SSF52200">
    <property type="entry name" value="Toll/Interleukin receptor TIR domain"/>
    <property type="match status" value="1"/>
</dbReference>
<reference evidence="4" key="2">
    <citation type="submission" date="2025-08" db="UniProtKB">
        <authorList>
            <consortium name="RefSeq"/>
        </authorList>
    </citation>
    <scope>IDENTIFICATION</scope>
</reference>
<proteinExistence type="predicted"/>
<dbReference type="Gene3D" id="3.40.50.10140">
    <property type="entry name" value="Toll/interleukin-1 receptor homology (TIR) domain"/>
    <property type="match status" value="1"/>
</dbReference>
<keyword evidence="3" id="KW-1185">Reference proteome</keyword>
<evidence type="ECO:0000313" key="4">
    <source>
        <dbReference type="RefSeq" id="XP_016650459.1"/>
    </source>
</evidence>
<sequence length="236" mass="27617">MQCKIIFVDFLVVFITNKSTQKEKEKVANRLPSLIRCFLIKRKETQRPSPSQLFDQPVYFSGTQSNVSHSMTYDVFLSFRGKDTRFNFTDHLHSNLTLKGIRTFIDDGLKRGEEISPALLRAIEESKISIIVFSKNYASSKWCLDELDKILESKETREQIVWPVFYKVDPSDVRHQRGSFGQALADYECEFKDDMEKVQRWRRSLTKAANLSGWCFMNGHESKLLTTSLKLFHYKY</sequence>
<protein>
    <submittedName>
        <fullName evidence="4">TMV resistance protein N-like</fullName>
    </submittedName>
</protein>
<reference evidence="3" key="1">
    <citation type="journal article" date="2012" name="Nat. Commun.">
        <title>The genome of Prunus mume.</title>
        <authorList>
            <person name="Zhang Q."/>
            <person name="Chen W."/>
            <person name="Sun L."/>
            <person name="Zhao F."/>
            <person name="Huang B."/>
            <person name="Yang W."/>
            <person name="Tao Y."/>
            <person name="Wang J."/>
            <person name="Yuan Z."/>
            <person name="Fan G."/>
            <person name="Xing Z."/>
            <person name="Han C."/>
            <person name="Pan H."/>
            <person name="Zhong X."/>
            <person name="Shi W."/>
            <person name="Liang X."/>
            <person name="Du D."/>
            <person name="Sun F."/>
            <person name="Xu Z."/>
            <person name="Hao R."/>
            <person name="Lv T."/>
            <person name="Lv Y."/>
            <person name="Zheng Z."/>
            <person name="Sun M."/>
            <person name="Luo L."/>
            <person name="Cai M."/>
            <person name="Gao Y."/>
            <person name="Wang J."/>
            <person name="Yin Y."/>
            <person name="Xu X."/>
            <person name="Cheng T."/>
            <person name="Wang J."/>
        </authorList>
    </citation>
    <scope>NUCLEOTIDE SEQUENCE [LARGE SCALE GENOMIC DNA]</scope>
</reference>
<dbReference type="Proteomes" id="UP000694861">
    <property type="component" value="Linkage group LG6"/>
</dbReference>
<keyword evidence="1" id="KW-0520">NAD</keyword>
<organism evidence="3 4">
    <name type="scientific">Prunus mume</name>
    <name type="common">Japanese apricot</name>
    <name type="synonym">Armeniaca mume</name>
    <dbReference type="NCBI Taxonomy" id="102107"/>
    <lineage>
        <taxon>Eukaryota</taxon>
        <taxon>Viridiplantae</taxon>
        <taxon>Streptophyta</taxon>
        <taxon>Embryophyta</taxon>
        <taxon>Tracheophyta</taxon>
        <taxon>Spermatophyta</taxon>
        <taxon>Magnoliopsida</taxon>
        <taxon>eudicotyledons</taxon>
        <taxon>Gunneridae</taxon>
        <taxon>Pentapetalae</taxon>
        <taxon>rosids</taxon>
        <taxon>fabids</taxon>
        <taxon>Rosales</taxon>
        <taxon>Rosaceae</taxon>
        <taxon>Amygdaloideae</taxon>
        <taxon>Amygdaleae</taxon>
        <taxon>Prunus</taxon>
    </lineage>
</organism>
<dbReference type="InterPro" id="IPR035897">
    <property type="entry name" value="Toll_tir_struct_dom_sf"/>
</dbReference>
<dbReference type="GeneID" id="103335517"/>
<dbReference type="RefSeq" id="XP_016650459.1">
    <property type="nucleotide sequence ID" value="XM_016794973.1"/>
</dbReference>
<accession>A0ABM1LST2</accession>
<feature type="domain" description="TIR" evidence="2">
    <location>
        <begin position="71"/>
        <end position="209"/>
    </location>
</feature>
<dbReference type="SMART" id="SM00255">
    <property type="entry name" value="TIR"/>
    <property type="match status" value="1"/>
</dbReference>
<evidence type="ECO:0000259" key="2">
    <source>
        <dbReference type="PROSITE" id="PS50104"/>
    </source>
</evidence>
<dbReference type="Pfam" id="PF01582">
    <property type="entry name" value="TIR"/>
    <property type="match status" value="1"/>
</dbReference>
<name>A0ABM1LST2_PRUMU</name>
<dbReference type="PROSITE" id="PS50104">
    <property type="entry name" value="TIR"/>
    <property type="match status" value="1"/>
</dbReference>
<dbReference type="PANTHER" id="PTHR32009">
    <property type="entry name" value="TMV RESISTANCE PROTEIN N-LIKE"/>
    <property type="match status" value="1"/>
</dbReference>
<gene>
    <name evidence="4" type="primary">LOC103335517</name>
</gene>
<dbReference type="InterPro" id="IPR000157">
    <property type="entry name" value="TIR_dom"/>
</dbReference>